<reference evidence="7" key="1">
    <citation type="submission" date="2016-06" db="EMBL/GenBank/DDBJ databases">
        <title>Draft genome sequence of Desulfoplanes formicivorans strain Pf12B.</title>
        <authorList>
            <person name="Watanabe M."/>
            <person name="Kojima H."/>
            <person name="Fukui M."/>
        </authorList>
    </citation>
    <scope>NUCLEOTIDE SEQUENCE [LARGE SCALE GENOMIC DNA]</scope>
    <source>
        <strain evidence="7">Pf12B</strain>
    </source>
</reference>
<evidence type="ECO:0000256" key="5">
    <source>
        <dbReference type="SAM" id="Phobius"/>
    </source>
</evidence>
<protein>
    <submittedName>
        <fullName evidence="6">Colicin V production protein</fullName>
    </submittedName>
</protein>
<comment type="caution">
    <text evidence="6">The sequence shown here is derived from an EMBL/GenBank/DDBJ whole genome shotgun (WGS) entry which is preliminary data.</text>
</comment>
<sequence length="190" mass="20978">MNTLDIVFVIILGTLCLRGIFRGMVREIASILGLVLAFVLANKFHEELLPSIQKFIATPGYARATAYLVIFFGTMIAVFVVSTLLKHFLKMIMLGWLDRLGGGGLGLAKGLLLCSVILIVLTTFLSPKTSLLSTSKVAPYIGMVNNALAGFLPDNMQDEFRSKSSSLKELWHADWMEKLKQKQEALRGNN</sequence>
<dbReference type="GO" id="GO:0009403">
    <property type="term" value="P:toxin biosynthetic process"/>
    <property type="evidence" value="ECO:0007669"/>
    <property type="project" value="InterPro"/>
</dbReference>
<gene>
    <name evidence="6" type="ORF">DPF_2086</name>
</gene>
<name>A0A194AJE5_9BACT</name>
<dbReference type="PANTHER" id="PTHR37306:SF1">
    <property type="entry name" value="COLICIN V PRODUCTION PROTEIN"/>
    <property type="match status" value="1"/>
</dbReference>
<dbReference type="RefSeq" id="WP_069859600.1">
    <property type="nucleotide sequence ID" value="NZ_BDFE01000017.1"/>
</dbReference>
<dbReference type="AlphaFoldDB" id="A0A194AJE5"/>
<evidence type="ECO:0000256" key="3">
    <source>
        <dbReference type="ARBA" id="ARBA00022989"/>
    </source>
</evidence>
<dbReference type="Pfam" id="PF02674">
    <property type="entry name" value="Colicin_V"/>
    <property type="match status" value="1"/>
</dbReference>
<dbReference type="InterPro" id="IPR003825">
    <property type="entry name" value="Colicin-V_CvpA"/>
</dbReference>
<feature type="transmembrane region" description="Helical" evidence="5">
    <location>
        <begin position="28"/>
        <end position="45"/>
    </location>
</feature>
<dbReference type="EMBL" id="BDFE01000017">
    <property type="protein sequence ID" value="GAU09360.1"/>
    <property type="molecule type" value="Genomic_DNA"/>
</dbReference>
<evidence type="ECO:0000313" key="7">
    <source>
        <dbReference type="Proteomes" id="UP000095200"/>
    </source>
</evidence>
<keyword evidence="7" id="KW-1185">Reference proteome</keyword>
<dbReference type="GO" id="GO:0016020">
    <property type="term" value="C:membrane"/>
    <property type="evidence" value="ECO:0007669"/>
    <property type="project" value="UniProtKB-SubCell"/>
</dbReference>
<keyword evidence="2 5" id="KW-0812">Transmembrane</keyword>
<feature type="transmembrane region" description="Helical" evidence="5">
    <location>
        <begin position="6"/>
        <end position="21"/>
    </location>
</feature>
<organism evidence="6 7">
    <name type="scientific">Desulfoplanes formicivorans</name>
    <dbReference type="NCBI Taxonomy" id="1592317"/>
    <lineage>
        <taxon>Bacteria</taxon>
        <taxon>Pseudomonadati</taxon>
        <taxon>Thermodesulfobacteriota</taxon>
        <taxon>Desulfovibrionia</taxon>
        <taxon>Desulfovibrionales</taxon>
        <taxon>Desulfoplanaceae</taxon>
        <taxon>Desulfoplanes</taxon>
    </lineage>
</organism>
<dbReference type="PANTHER" id="PTHR37306">
    <property type="entry name" value="COLICIN V PRODUCTION PROTEIN"/>
    <property type="match status" value="1"/>
</dbReference>
<keyword evidence="3 5" id="KW-1133">Transmembrane helix</keyword>
<evidence type="ECO:0000256" key="2">
    <source>
        <dbReference type="ARBA" id="ARBA00022692"/>
    </source>
</evidence>
<feature type="transmembrane region" description="Helical" evidence="5">
    <location>
        <begin position="65"/>
        <end position="85"/>
    </location>
</feature>
<evidence type="ECO:0000256" key="1">
    <source>
        <dbReference type="ARBA" id="ARBA00004141"/>
    </source>
</evidence>
<dbReference type="STRING" id="1592317.DPF_2086"/>
<accession>A0A194AJE5</accession>
<proteinExistence type="predicted"/>
<evidence type="ECO:0000256" key="4">
    <source>
        <dbReference type="ARBA" id="ARBA00023136"/>
    </source>
</evidence>
<feature type="transmembrane region" description="Helical" evidence="5">
    <location>
        <begin position="106"/>
        <end position="125"/>
    </location>
</feature>
<comment type="subcellular location">
    <subcellularLocation>
        <location evidence="1">Membrane</location>
        <topology evidence="1">Multi-pass membrane protein</topology>
    </subcellularLocation>
</comment>
<keyword evidence="4 5" id="KW-0472">Membrane</keyword>
<evidence type="ECO:0000313" key="6">
    <source>
        <dbReference type="EMBL" id="GAU09360.1"/>
    </source>
</evidence>
<dbReference type="Proteomes" id="UP000095200">
    <property type="component" value="Unassembled WGS sequence"/>
</dbReference>